<organism evidence="1 2">
    <name type="scientific">Romanomermis culicivorax</name>
    <name type="common">Nematode worm</name>
    <dbReference type="NCBI Taxonomy" id="13658"/>
    <lineage>
        <taxon>Eukaryota</taxon>
        <taxon>Metazoa</taxon>
        <taxon>Ecdysozoa</taxon>
        <taxon>Nematoda</taxon>
        <taxon>Enoplea</taxon>
        <taxon>Dorylaimia</taxon>
        <taxon>Mermithida</taxon>
        <taxon>Mermithoidea</taxon>
        <taxon>Mermithidae</taxon>
        <taxon>Romanomermis</taxon>
    </lineage>
</organism>
<protein>
    <submittedName>
        <fullName evidence="2">Uncharacterized protein</fullName>
    </submittedName>
</protein>
<dbReference type="Proteomes" id="UP000887565">
    <property type="component" value="Unplaced"/>
</dbReference>
<name>A0A915JLL4_ROMCU</name>
<keyword evidence="1" id="KW-1185">Reference proteome</keyword>
<evidence type="ECO:0000313" key="1">
    <source>
        <dbReference type="Proteomes" id="UP000887565"/>
    </source>
</evidence>
<dbReference type="AlphaFoldDB" id="A0A915JLL4"/>
<sequence length="177" mass="18910">MLLAEPEPSNDELLETLIFDLNIVKSPVMVPTSSPTERPAVADLTVLTTLINNLLKGKLYDIWSLALVPIQESTPIQPIDMETEADTATSNHNLTDIPGKTTANNVTTINVARPTPALNPSIYLTTPVVLPSPLMIATVAAARYSVKRLGCCSQSVQFHATAAQYAVLQNTTGPTTG</sequence>
<evidence type="ECO:0000313" key="2">
    <source>
        <dbReference type="WBParaSite" id="nRc.2.0.1.t27070-RA"/>
    </source>
</evidence>
<reference evidence="2" key="1">
    <citation type="submission" date="2022-11" db="UniProtKB">
        <authorList>
            <consortium name="WormBaseParasite"/>
        </authorList>
    </citation>
    <scope>IDENTIFICATION</scope>
</reference>
<proteinExistence type="predicted"/>
<dbReference type="WBParaSite" id="nRc.2.0.1.t27070-RA">
    <property type="protein sequence ID" value="nRc.2.0.1.t27070-RA"/>
    <property type="gene ID" value="nRc.2.0.1.g27070"/>
</dbReference>
<accession>A0A915JLL4</accession>